<reference evidence="1 2" key="1">
    <citation type="submission" date="2020-09" db="EMBL/GenBank/DDBJ databases">
        <title>Methylomonas albis sp. nov. and Methylomonas fluvii sp. nov.: Two cold-adapted methanotrophs from the River Elbe and an amended description of Methylovulum psychrotolerans strain Eb1.</title>
        <authorList>
            <person name="Bussmann I.K."/>
            <person name="Klings K.-W."/>
            <person name="Warnstedt J."/>
            <person name="Hoppert M."/>
            <person name="Saborowski A."/>
            <person name="Horn F."/>
            <person name="Liebner S."/>
        </authorList>
    </citation>
    <scope>NUCLEOTIDE SEQUENCE [LARGE SCALE GENOMIC DNA]</scope>
    <source>
        <strain evidence="1 2">EbB</strain>
    </source>
</reference>
<evidence type="ECO:0000313" key="1">
    <source>
        <dbReference type="EMBL" id="MBD9362452.1"/>
    </source>
</evidence>
<gene>
    <name evidence="1" type="ORF">EBB_18445</name>
</gene>
<organism evidence="1 2">
    <name type="scientific">Methylomonas fluvii</name>
    <dbReference type="NCBI Taxonomy" id="1854564"/>
    <lineage>
        <taxon>Bacteria</taxon>
        <taxon>Pseudomonadati</taxon>
        <taxon>Pseudomonadota</taxon>
        <taxon>Gammaproteobacteria</taxon>
        <taxon>Methylococcales</taxon>
        <taxon>Methylococcaceae</taxon>
        <taxon>Methylomonas</taxon>
    </lineage>
</organism>
<dbReference type="SUPFAM" id="SSF53335">
    <property type="entry name" value="S-adenosyl-L-methionine-dependent methyltransferases"/>
    <property type="match status" value="1"/>
</dbReference>
<comment type="caution">
    <text evidence="1">The sequence shown here is derived from an EMBL/GenBank/DDBJ whole genome shotgun (WGS) entry which is preliminary data.</text>
</comment>
<name>A0ABR9DKP5_9GAMM</name>
<keyword evidence="1" id="KW-0489">Methyltransferase</keyword>
<dbReference type="RefSeq" id="WP_192395227.1">
    <property type="nucleotide sequence ID" value="NZ_CAJHIU010000003.1"/>
</dbReference>
<proteinExistence type="predicted"/>
<protein>
    <submittedName>
        <fullName evidence="1">Class I SAM-dependent methyltransferase</fullName>
    </submittedName>
</protein>
<dbReference type="Gene3D" id="3.40.50.150">
    <property type="entry name" value="Vaccinia Virus protein VP39"/>
    <property type="match status" value="1"/>
</dbReference>
<dbReference type="Pfam" id="PF13489">
    <property type="entry name" value="Methyltransf_23"/>
    <property type="match status" value="1"/>
</dbReference>
<dbReference type="InterPro" id="IPR029063">
    <property type="entry name" value="SAM-dependent_MTases_sf"/>
</dbReference>
<evidence type="ECO:0000313" key="2">
    <source>
        <dbReference type="Proteomes" id="UP000641152"/>
    </source>
</evidence>
<keyword evidence="1" id="KW-0808">Transferase</keyword>
<dbReference type="EMBL" id="JACXST010000003">
    <property type="protein sequence ID" value="MBD9362452.1"/>
    <property type="molecule type" value="Genomic_DNA"/>
</dbReference>
<keyword evidence="2" id="KW-1185">Reference proteome</keyword>
<dbReference type="GO" id="GO:0032259">
    <property type="term" value="P:methylation"/>
    <property type="evidence" value="ECO:0007669"/>
    <property type="project" value="UniProtKB-KW"/>
</dbReference>
<dbReference type="Proteomes" id="UP000641152">
    <property type="component" value="Unassembled WGS sequence"/>
</dbReference>
<sequence length="314" mass="35920">MFERIRASLSIRRYPWQELSCPACGNTQGEVLLARDRYLLRVNVKVCAGCGQIYTGRNLNRAALDSFYRDEYRRFYEDIEHISPAYIHDNRDKLKACYRLARIRERVGAITGVVEIGSGLGFFIRECRQSGIENVLGFEPCKLSADYAAKQSGLAGKIIDSDYCRYDGKLPQANVYALFHVLEHLPDPGELLRWIGDRIENGWLVIEVPDIAHGWERLGLINFHFGHRHYFSVGSLARLLQRHGFGVLAFDADMDDGIYPGNLRVFARRLDVPDIKFPALPAEDNREICRKVRRVGKAPWRNGLPRCAARLLRP</sequence>
<dbReference type="GO" id="GO:0008168">
    <property type="term" value="F:methyltransferase activity"/>
    <property type="evidence" value="ECO:0007669"/>
    <property type="project" value="UniProtKB-KW"/>
</dbReference>
<accession>A0ABR9DKP5</accession>